<dbReference type="InterPro" id="IPR013538">
    <property type="entry name" value="ASHA1/2-like_C"/>
</dbReference>
<protein>
    <submittedName>
        <fullName evidence="3">Activator of Hsp90 ATPase 1 family protein</fullName>
    </submittedName>
</protein>
<accession>A0A0B5E2N2</accession>
<dbReference type="Gene3D" id="3.30.530.20">
    <property type="match status" value="1"/>
</dbReference>
<organism evidence="3 4">
    <name type="scientific">Celeribacter indicus</name>
    <dbReference type="NCBI Taxonomy" id="1208324"/>
    <lineage>
        <taxon>Bacteria</taxon>
        <taxon>Pseudomonadati</taxon>
        <taxon>Pseudomonadota</taxon>
        <taxon>Alphaproteobacteria</taxon>
        <taxon>Rhodobacterales</taxon>
        <taxon>Roseobacteraceae</taxon>
        <taxon>Celeribacter</taxon>
    </lineage>
</organism>
<dbReference type="OrthoDB" id="9805228at2"/>
<evidence type="ECO:0000313" key="4">
    <source>
        <dbReference type="Proteomes" id="UP000031521"/>
    </source>
</evidence>
<feature type="domain" description="Activator of Hsp90 ATPase homologue 1/2-like C-terminal" evidence="2">
    <location>
        <begin position="18"/>
        <end position="144"/>
    </location>
</feature>
<dbReference type="AlphaFoldDB" id="A0A0B5E2N2"/>
<keyword evidence="4" id="KW-1185">Reference proteome</keyword>
<evidence type="ECO:0000259" key="2">
    <source>
        <dbReference type="Pfam" id="PF08327"/>
    </source>
</evidence>
<dbReference type="SUPFAM" id="SSF55961">
    <property type="entry name" value="Bet v1-like"/>
    <property type="match status" value="1"/>
</dbReference>
<dbReference type="KEGG" id="cid:P73_1982"/>
<dbReference type="InterPro" id="IPR023393">
    <property type="entry name" value="START-like_dom_sf"/>
</dbReference>
<dbReference type="EMBL" id="CP004393">
    <property type="protein sequence ID" value="AJE46697.1"/>
    <property type="molecule type" value="Genomic_DNA"/>
</dbReference>
<dbReference type="Pfam" id="PF08327">
    <property type="entry name" value="AHSA1"/>
    <property type="match status" value="1"/>
</dbReference>
<dbReference type="RefSeq" id="WP_043869455.1">
    <property type="nucleotide sequence ID" value="NZ_CP004393.1"/>
</dbReference>
<sequence length="149" mass="17239">MVDETHTGRLEIQRRYPHPVDRVFQAWTDAEHVKPWWGPADFTATQFENDFREGGAWRAVIVGPDGHSYGQSGRYTRIEANRLIAFTFRWDEDDAPDTEITVGFAPEGDRTLVTFRQSPFRDDESRTSHEAGWRECLDRLGARLGEGRR</sequence>
<gene>
    <name evidence="3" type="ORF">P73_1982</name>
</gene>
<evidence type="ECO:0000256" key="1">
    <source>
        <dbReference type="ARBA" id="ARBA00006817"/>
    </source>
</evidence>
<proteinExistence type="inferred from homology"/>
<name>A0A0B5E2N2_9RHOB</name>
<dbReference type="Proteomes" id="UP000031521">
    <property type="component" value="Chromosome"/>
</dbReference>
<dbReference type="STRING" id="1208324.P73_1982"/>
<comment type="similarity">
    <text evidence="1">Belongs to the AHA1 family.</text>
</comment>
<reference evidence="3 4" key="1">
    <citation type="journal article" date="2014" name="Int. J. Syst. Evol. Microbiol.">
        <title>Celeribacter indicus sp. nov., a polycyclic aromatic hydrocarbon-degrading bacterium from deep-sea sediment and reclassification of Huaishuia halophila as Celeribacter halophilus comb. nov.</title>
        <authorList>
            <person name="Lai Q."/>
            <person name="Cao J."/>
            <person name="Yuan J."/>
            <person name="Li F."/>
            <person name="Shao Z."/>
        </authorList>
    </citation>
    <scope>NUCLEOTIDE SEQUENCE [LARGE SCALE GENOMIC DNA]</scope>
    <source>
        <strain evidence="3">P73</strain>
    </source>
</reference>
<dbReference type="CDD" id="cd07814">
    <property type="entry name" value="SRPBCC_CalC_Aha1-like"/>
    <property type="match status" value="1"/>
</dbReference>
<evidence type="ECO:0000313" key="3">
    <source>
        <dbReference type="EMBL" id="AJE46697.1"/>
    </source>
</evidence>
<dbReference type="HOGENOM" id="CLU_108923_6_3_5"/>